<evidence type="ECO:0000313" key="1">
    <source>
        <dbReference type="EMBL" id="SHG24753.1"/>
    </source>
</evidence>
<protein>
    <submittedName>
        <fullName evidence="1">Uncharacterized protein</fullName>
    </submittedName>
</protein>
<keyword evidence="2" id="KW-1185">Reference proteome</keyword>
<evidence type="ECO:0000313" key="2">
    <source>
        <dbReference type="Proteomes" id="UP000184041"/>
    </source>
</evidence>
<gene>
    <name evidence="1" type="ORF">SAMN05443144_12274</name>
</gene>
<reference evidence="1 2" key="1">
    <citation type="submission" date="2016-11" db="EMBL/GenBank/DDBJ databases">
        <authorList>
            <person name="Jaros S."/>
            <person name="Januszkiewicz K."/>
            <person name="Wedrychowicz H."/>
        </authorList>
    </citation>
    <scope>NUCLEOTIDE SEQUENCE [LARGE SCALE GENOMIC DNA]</scope>
    <source>
        <strain evidence="1 2">DSM 21986</strain>
    </source>
</reference>
<proteinExistence type="predicted"/>
<dbReference type="EMBL" id="FQUS01000022">
    <property type="protein sequence ID" value="SHG24753.1"/>
    <property type="molecule type" value="Genomic_DNA"/>
</dbReference>
<accession>A0A1M5IAF0</accession>
<dbReference type="STRING" id="1194090.SAMN05443144_12274"/>
<organism evidence="1 2">
    <name type="scientific">Fodinibius roseus</name>
    <dbReference type="NCBI Taxonomy" id="1194090"/>
    <lineage>
        <taxon>Bacteria</taxon>
        <taxon>Pseudomonadati</taxon>
        <taxon>Balneolota</taxon>
        <taxon>Balneolia</taxon>
        <taxon>Balneolales</taxon>
        <taxon>Balneolaceae</taxon>
        <taxon>Fodinibius</taxon>
    </lineage>
</organism>
<name>A0A1M5IAF0_9BACT</name>
<dbReference type="RefSeq" id="WP_170864451.1">
    <property type="nucleotide sequence ID" value="NZ_FQUS01000022.1"/>
</dbReference>
<sequence>MQFREIDPEAISSVDSTLGFIWFKADGRTYYLGIEQVDFDLDQCSGVTKPTKTTK</sequence>
<dbReference type="Proteomes" id="UP000184041">
    <property type="component" value="Unassembled WGS sequence"/>
</dbReference>
<dbReference type="AlphaFoldDB" id="A0A1M5IAF0"/>